<sequence length="282" mass="32969">MNCCEWTQKNATTKIESDPEHNKGKWMDITLLEMKAYFGIKLATLMGVNCPRLEIYFCQKPDKWIFATPGFSKAFQFRRLVQISRYLHFYDDDLADKSDRLYKIRPYLDYLQEKFEGEYYPAQNVSFDECMIPFKGRLGIKLYIKDKPNKWGIKAFLLCDSLTAYSFRFEIYIARNIEFEGENLGLTAAVVLNLTKGMEYRGHIVYTDNFYTSVVLAFNLRAHGIGMVGTIESNRKGYPKTLSTVKDKQLQRGQFRWEMSDKPQVKVNCLFKQFICSFIAVC</sequence>
<dbReference type="EMBL" id="CACVKT020000584">
    <property type="protein sequence ID" value="CAC5361155.1"/>
    <property type="molecule type" value="Genomic_DNA"/>
</dbReference>
<keyword evidence="3" id="KW-1185">Reference proteome</keyword>
<gene>
    <name evidence="2" type="ORF">MCOR_3384</name>
</gene>
<proteinExistence type="predicted"/>
<dbReference type="PANTHER" id="PTHR46599">
    <property type="entry name" value="PIGGYBAC TRANSPOSABLE ELEMENT-DERIVED PROTEIN 4"/>
    <property type="match status" value="1"/>
</dbReference>
<dbReference type="Pfam" id="PF13843">
    <property type="entry name" value="DDE_Tnp_1_7"/>
    <property type="match status" value="1"/>
</dbReference>
<accession>A0A6J8A2B1</accession>
<dbReference type="OrthoDB" id="128757at2759"/>
<dbReference type="AlphaFoldDB" id="A0A6J8A2B1"/>
<reference evidence="2 3" key="1">
    <citation type="submission" date="2020-06" db="EMBL/GenBank/DDBJ databases">
        <authorList>
            <person name="Li R."/>
            <person name="Bekaert M."/>
        </authorList>
    </citation>
    <scope>NUCLEOTIDE SEQUENCE [LARGE SCALE GENOMIC DNA]</scope>
    <source>
        <strain evidence="3">wild</strain>
    </source>
</reference>
<name>A0A6J8A2B1_MYTCO</name>
<evidence type="ECO:0000259" key="1">
    <source>
        <dbReference type="Pfam" id="PF13843"/>
    </source>
</evidence>
<organism evidence="2 3">
    <name type="scientific">Mytilus coruscus</name>
    <name type="common">Sea mussel</name>
    <dbReference type="NCBI Taxonomy" id="42192"/>
    <lineage>
        <taxon>Eukaryota</taxon>
        <taxon>Metazoa</taxon>
        <taxon>Spiralia</taxon>
        <taxon>Lophotrochozoa</taxon>
        <taxon>Mollusca</taxon>
        <taxon>Bivalvia</taxon>
        <taxon>Autobranchia</taxon>
        <taxon>Pteriomorphia</taxon>
        <taxon>Mytilida</taxon>
        <taxon>Mytiloidea</taxon>
        <taxon>Mytilidae</taxon>
        <taxon>Mytilinae</taxon>
        <taxon>Mytilus</taxon>
    </lineage>
</organism>
<evidence type="ECO:0000313" key="3">
    <source>
        <dbReference type="Proteomes" id="UP000507470"/>
    </source>
</evidence>
<evidence type="ECO:0000313" key="2">
    <source>
        <dbReference type="EMBL" id="CAC5361155.1"/>
    </source>
</evidence>
<protein>
    <recommendedName>
        <fullName evidence="1">PiggyBac transposable element-derived protein domain-containing protein</fullName>
    </recommendedName>
</protein>
<dbReference type="PANTHER" id="PTHR46599:SF3">
    <property type="entry name" value="PIGGYBAC TRANSPOSABLE ELEMENT-DERIVED PROTEIN 4"/>
    <property type="match status" value="1"/>
</dbReference>
<dbReference type="Proteomes" id="UP000507470">
    <property type="component" value="Unassembled WGS sequence"/>
</dbReference>
<feature type="domain" description="PiggyBac transposable element-derived protein" evidence="1">
    <location>
        <begin position="20"/>
        <end position="256"/>
    </location>
</feature>
<dbReference type="InterPro" id="IPR029526">
    <property type="entry name" value="PGBD"/>
</dbReference>